<accession>A0A1I5H468</accession>
<keyword evidence="16" id="KW-1185">Reference proteome</keyword>
<keyword evidence="9 11" id="KW-0472">Membrane</keyword>
<gene>
    <name evidence="11 14" type="primary">mtgA</name>
    <name evidence="15" type="ORF">BDE18_0667</name>
    <name evidence="13" type="ORF">ESD82_18690</name>
    <name evidence="14" type="ORF">HYQ43_15780</name>
</gene>
<evidence type="ECO:0000313" key="16">
    <source>
        <dbReference type="Proteomes" id="UP000273626"/>
    </source>
</evidence>
<evidence type="ECO:0000313" key="18">
    <source>
        <dbReference type="Proteomes" id="UP000509322"/>
    </source>
</evidence>
<dbReference type="EMBL" id="CP044426">
    <property type="protein sequence ID" value="QFG38081.1"/>
    <property type="molecule type" value="Genomic_DNA"/>
</dbReference>
<dbReference type="Proteomes" id="UP000326453">
    <property type="component" value="Chromosome 1"/>
</dbReference>
<dbReference type="GO" id="GO:0009274">
    <property type="term" value="C:peptidoglycan-based cell wall"/>
    <property type="evidence" value="ECO:0007669"/>
    <property type="project" value="InterPro"/>
</dbReference>
<dbReference type="GO" id="GO:0005886">
    <property type="term" value="C:plasma membrane"/>
    <property type="evidence" value="ECO:0007669"/>
    <property type="project" value="UniProtKB-SubCell"/>
</dbReference>
<organism evidence="14 18">
    <name type="scientific">Paracoccus pantotrophus</name>
    <name type="common">Thiosphaera pantotropha</name>
    <dbReference type="NCBI Taxonomy" id="82367"/>
    <lineage>
        <taxon>Bacteria</taxon>
        <taxon>Pseudomonadati</taxon>
        <taxon>Pseudomonadota</taxon>
        <taxon>Alphaproteobacteria</taxon>
        <taxon>Rhodobacterales</taxon>
        <taxon>Paracoccaceae</taxon>
        <taxon>Paracoccus</taxon>
    </lineage>
</organism>
<dbReference type="InterPro" id="IPR036950">
    <property type="entry name" value="PBP_transglycosylase"/>
</dbReference>
<evidence type="ECO:0000256" key="8">
    <source>
        <dbReference type="ARBA" id="ARBA00022989"/>
    </source>
</evidence>
<dbReference type="UniPathway" id="UPA00219"/>
<dbReference type="EMBL" id="RBLI01000001">
    <property type="protein sequence ID" value="RKS51421.1"/>
    <property type="molecule type" value="Genomic_DNA"/>
</dbReference>
<keyword evidence="5 11" id="KW-0812">Transmembrane</keyword>
<evidence type="ECO:0000256" key="6">
    <source>
        <dbReference type="ARBA" id="ARBA00022960"/>
    </source>
</evidence>
<dbReference type="Pfam" id="PF00912">
    <property type="entry name" value="Transgly"/>
    <property type="match status" value="1"/>
</dbReference>
<dbReference type="RefSeq" id="WP_024843593.1">
    <property type="nucleotide sequence ID" value="NZ_CP038203.1"/>
</dbReference>
<keyword evidence="8 11" id="KW-1133">Transmembrane helix</keyword>
<reference evidence="14 18" key="3">
    <citation type="submission" date="2020-07" db="EMBL/GenBank/DDBJ databases">
        <title>The complete genome of Paracoccus pantotrophus ACCC 10489.</title>
        <authorList>
            <person name="Si Y."/>
        </authorList>
    </citation>
    <scope>NUCLEOTIDE SEQUENCE [LARGE SCALE GENOMIC DNA]</scope>
    <source>
        <strain evidence="14 18">ACCC10489</strain>
    </source>
</reference>
<dbReference type="GO" id="GO:0009252">
    <property type="term" value="P:peptidoglycan biosynthetic process"/>
    <property type="evidence" value="ECO:0007669"/>
    <property type="project" value="UniProtKB-UniRule"/>
</dbReference>
<dbReference type="Proteomes" id="UP000273626">
    <property type="component" value="Unassembled WGS sequence"/>
</dbReference>
<dbReference type="PANTHER" id="PTHR30400">
    <property type="entry name" value="MONOFUNCTIONAL BIOSYNTHETIC PEPTIDOGLYCAN TRANSGLYCOSYLASE"/>
    <property type="match status" value="1"/>
</dbReference>
<comment type="function">
    <text evidence="11">Peptidoglycan polymerase that catalyzes glycan chain elongation from lipid-linked precursors.</text>
</comment>
<reference evidence="15 16" key="1">
    <citation type="submission" date="2018-10" db="EMBL/GenBank/DDBJ databases">
        <title>Genomic Encyclopedia of Archaeal and Bacterial Type Strains, Phase II (KMG-II): from individual species to whole genera.</title>
        <authorList>
            <person name="Goeker M."/>
        </authorList>
    </citation>
    <scope>NUCLEOTIDE SEQUENCE [LARGE SCALE GENOMIC DNA]</scope>
    <source>
        <strain evidence="16">ATCC 35512 / DSM 2944 / CIP 106514 / LMD 82.5 / NBRC 102493 / NCCB 82005 / GB17</strain>
        <strain evidence="15">DSM 2944</strain>
    </source>
</reference>
<evidence type="ECO:0000313" key="17">
    <source>
        <dbReference type="Proteomes" id="UP000326453"/>
    </source>
</evidence>
<dbReference type="GO" id="GO:0008955">
    <property type="term" value="F:peptidoglycan glycosyltransferase activity"/>
    <property type="evidence" value="ECO:0007669"/>
    <property type="project" value="UniProtKB-UniRule"/>
</dbReference>
<reference evidence="13 17" key="2">
    <citation type="submission" date="2019-01" db="EMBL/GenBank/DDBJ databases">
        <title>Complete Genome Sequence and Annotation of the Paracoccus pantotrophus type strain DSM 2944.</title>
        <authorList>
            <person name="Bockwoldt J.A."/>
            <person name="Zimmermann M."/>
            <person name="Tiso T."/>
            <person name="Blank L.M."/>
        </authorList>
    </citation>
    <scope>NUCLEOTIDE SEQUENCE [LARGE SCALE GENOMIC DNA]</scope>
    <source>
        <strain evidence="13 17">DSM 2944</strain>
    </source>
</reference>
<keyword evidence="7 11" id="KW-0573">Peptidoglycan synthesis</keyword>
<proteinExistence type="inferred from homology"/>
<dbReference type="EMBL" id="CP058690">
    <property type="protein sequence ID" value="QLH15621.1"/>
    <property type="molecule type" value="Genomic_DNA"/>
</dbReference>
<keyword evidence="1 11" id="KW-1003">Cell membrane</keyword>
<evidence type="ECO:0000256" key="11">
    <source>
        <dbReference type="HAMAP-Rule" id="MF_00766"/>
    </source>
</evidence>
<dbReference type="InterPro" id="IPR023346">
    <property type="entry name" value="Lysozyme-like_dom_sf"/>
</dbReference>
<comment type="catalytic activity">
    <reaction evidence="11">
        <text>[GlcNAc-(1-&gt;4)-Mur2Ac(oyl-L-Ala-gamma-D-Glu-L-Lys-D-Ala-D-Ala)](n)-di-trans,octa-cis-undecaprenyl diphosphate + beta-D-GlcNAc-(1-&gt;4)-Mur2Ac(oyl-L-Ala-gamma-D-Glu-L-Lys-D-Ala-D-Ala)-di-trans,octa-cis-undecaprenyl diphosphate = [GlcNAc-(1-&gt;4)-Mur2Ac(oyl-L-Ala-gamma-D-Glu-L-Lys-D-Ala-D-Ala)](n+1)-di-trans,octa-cis-undecaprenyl diphosphate + di-trans,octa-cis-undecaprenyl diphosphate + H(+)</text>
        <dbReference type="Rhea" id="RHEA:23708"/>
        <dbReference type="Rhea" id="RHEA-COMP:9602"/>
        <dbReference type="Rhea" id="RHEA-COMP:9603"/>
        <dbReference type="ChEBI" id="CHEBI:15378"/>
        <dbReference type="ChEBI" id="CHEBI:58405"/>
        <dbReference type="ChEBI" id="CHEBI:60033"/>
        <dbReference type="ChEBI" id="CHEBI:78435"/>
        <dbReference type="EC" id="2.4.99.28"/>
    </reaction>
</comment>
<keyword evidence="6 11" id="KW-0133">Cell shape</keyword>
<dbReference type="GO" id="GO:0016763">
    <property type="term" value="F:pentosyltransferase activity"/>
    <property type="evidence" value="ECO:0007669"/>
    <property type="project" value="InterPro"/>
</dbReference>
<comment type="subcellular location">
    <subcellularLocation>
        <location evidence="11">Cell inner membrane</location>
        <topology evidence="11">Single-pass membrane protein</topology>
    </subcellularLocation>
</comment>
<keyword evidence="4 11" id="KW-0808">Transferase</keyword>
<evidence type="ECO:0000256" key="10">
    <source>
        <dbReference type="ARBA" id="ARBA00023316"/>
    </source>
</evidence>
<evidence type="ECO:0000256" key="9">
    <source>
        <dbReference type="ARBA" id="ARBA00023136"/>
    </source>
</evidence>
<dbReference type="GO" id="GO:0008360">
    <property type="term" value="P:regulation of cell shape"/>
    <property type="evidence" value="ECO:0007669"/>
    <property type="project" value="UniProtKB-KW"/>
</dbReference>
<dbReference type="HAMAP" id="MF_00766">
    <property type="entry name" value="PGT_MtgA"/>
    <property type="match status" value="1"/>
</dbReference>
<dbReference type="NCBIfam" id="TIGR02070">
    <property type="entry name" value="mono_pep_trsgly"/>
    <property type="match status" value="1"/>
</dbReference>
<evidence type="ECO:0000256" key="1">
    <source>
        <dbReference type="ARBA" id="ARBA00022475"/>
    </source>
</evidence>
<evidence type="ECO:0000256" key="3">
    <source>
        <dbReference type="ARBA" id="ARBA00022676"/>
    </source>
</evidence>
<feature type="domain" description="Glycosyl transferase family 51" evidence="12">
    <location>
        <begin position="79"/>
        <end position="229"/>
    </location>
</feature>
<dbReference type="EC" id="2.4.99.28" evidence="11"/>
<dbReference type="OrthoDB" id="9766909at2"/>
<dbReference type="Gene3D" id="1.10.3810.10">
    <property type="entry name" value="Biosynthetic peptidoglycan transglycosylase-like"/>
    <property type="match status" value="1"/>
</dbReference>
<dbReference type="GO" id="GO:0071555">
    <property type="term" value="P:cell wall organization"/>
    <property type="evidence" value="ECO:0007669"/>
    <property type="project" value="UniProtKB-KW"/>
</dbReference>
<name>A0A1I5H468_PARPN</name>
<dbReference type="KEGG" id="ppan:ESD82_18690"/>
<evidence type="ECO:0000313" key="13">
    <source>
        <dbReference type="EMBL" id="QFG38081.1"/>
    </source>
</evidence>
<feature type="transmembrane region" description="Helical" evidence="11">
    <location>
        <begin position="39"/>
        <end position="61"/>
    </location>
</feature>
<dbReference type="Proteomes" id="UP000509322">
    <property type="component" value="Chromosome 2"/>
</dbReference>
<evidence type="ECO:0000313" key="15">
    <source>
        <dbReference type="EMBL" id="RKS51421.1"/>
    </source>
</evidence>
<keyword evidence="2 11" id="KW-0997">Cell inner membrane</keyword>
<evidence type="ECO:0000256" key="5">
    <source>
        <dbReference type="ARBA" id="ARBA00022692"/>
    </source>
</evidence>
<evidence type="ECO:0000256" key="4">
    <source>
        <dbReference type="ARBA" id="ARBA00022679"/>
    </source>
</evidence>
<dbReference type="SUPFAM" id="SSF53955">
    <property type="entry name" value="Lysozyme-like"/>
    <property type="match status" value="1"/>
</dbReference>
<keyword evidence="10 11" id="KW-0961">Cell wall biogenesis/degradation</keyword>
<dbReference type="PANTHER" id="PTHR30400:SF0">
    <property type="entry name" value="BIOSYNTHETIC PEPTIDOGLYCAN TRANSGLYCOSYLASE"/>
    <property type="match status" value="1"/>
</dbReference>
<evidence type="ECO:0000313" key="14">
    <source>
        <dbReference type="EMBL" id="QLH15621.1"/>
    </source>
</evidence>
<evidence type="ECO:0000259" key="12">
    <source>
        <dbReference type="Pfam" id="PF00912"/>
    </source>
</evidence>
<dbReference type="InterPro" id="IPR001264">
    <property type="entry name" value="Glyco_trans_51"/>
</dbReference>
<evidence type="ECO:0000256" key="2">
    <source>
        <dbReference type="ARBA" id="ARBA00022519"/>
    </source>
</evidence>
<comment type="similarity">
    <text evidence="11">Belongs to the glycosyltransferase 51 family.</text>
</comment>
<dbReference type="AlphaFoldDB" id="A0A1I5H468"/>
<sequence>MPHRMDTLDDNPEAPMPRRRRGLRGWRPLRRLALWLWSWLRWIGARLLALMFVLVFLFSFVNPPTTWTIIQGQREFPGRASREWVGLDQVSPHMVRAVVAAEDANFCNHWGFDMVEIRRVIASGSSRGASTITQQTAKNVFLWQGRSWPRKVMETAYTPMIEALWSKRRIVEVYLNIAEFGRGVFGIKAASEYYFKTTPDKLSLRQAAALASILPAPRTRNPQTGSARTRSIVSGAETIRADGRDSCLGLGR</sequence>
<keyword evidence="3 11" id="KW-0328">Glycosyltransferase</keyword>
<evidence type="ECO:0000256" key="7">
    <source>
        <dbReference type="ARBA" id="ARBA00022984"/>
    </source>
</evidence>
<comment type="pathway">
    <text evidence="11">Cell wall biogenesis; peptidoglycan biosynthesis.</text>
</comment>
<dbReference type="InterPro" id="IPR011812">
    <property type="entry name" value="Pep_trsgly"/>
</dbReference>
<dbReference type="GeneID" id="51372624"/>
<protein>
    <recommendedName>
        <fullName evidence="11">Biosynthetic peptidoglycan transglycosylase</fullName>
        <ecNumber evidence="11">2.4.99.28</ecNumber>
    </recommendedName>
    <alternativeName>
        <fullName evidence="11">Glycan polymerase</fullName>
    </alternativeName>
    <alternativeName>
        <fullName evidence="11">Peptidoglycan glycosyltransferase MtgA</fullName>
        <shortName evidence="11">PGT</shortName>
    </alternativeName>
</protein>